<reference evidence="5 6" key="1">
    <citation type="submission" date="2014-04" db="EMBL/GenBank/DDBJ databases">
        <authorList>
            <consortium name="DOE Joint Genome Institute"/>
            <person name="Kuo A."/>
            <person name="Kohler A."/>
            <person name="Nagy L.G."/>
            <person name="Floudas D."/>
            <person name="Copeland A."/>
            <person name="Barry K.W."/>
            <person name="Cichocki N."/>
            <person name="Veneault-Fourrey C."/>
            <person name="LaButti K."/>
            <person name="Lindquist E.A."/>
            <person name="Lipzen A."/>
            <person name="Lundell T."/>
            <person name="Morin E."/>
            <person name="Murat C."/>
            <person name="Sun H."/>
            <person name="Tunlid A."/>
            <person name="Henrissat B."/>
            <person name="Grigoriev I.V."/>
            <person name="Hibbett D.S."/>
            <person name="Martin F."/>
            <person name="Nordberg H.P."/>
            <person name="Cantor M.N."/>
            <person name="Hua S.X."/>
        </authorList>
    </citation>
    <scope>NUCLEOTIDE SEQUENCE [LARGE SCALE GENOMIC DNA]</scope>
    <source>
        <strain evidence="5 6">Foug A</strain>
    </source>
</reference>
<dbReference type="InParanoid" id="A0A0C3D2J5"/>
<dbReference type="GO" id="GO:0000724">
    <property type="term" value="P:double-strand break repair via homologous recombination"/>
    <property type="evidence" value="ECO:0007669"/>
    <property type="project" value="TreeGrafter"/>
</dbReference>
<evidence type="ECO:0000313" key="5">
    <source>
        <dbReference type="EMBL" id="KIM50346.1"/>
    </source>
</evidence>
<name>A0A0C3D2J5_9AGAM</name>
<dbReference type="GO" id="GO:0005737">
    <property type="term" value="C:cytoplasm"/>
    <property type="evidence" value="ECO:0007669"/>
    <property type="project" value="TreeGrafter"/>
</dbReference>
<dbReference type="Proteomes" id="UP000053989">
    <property type="component" value="Unassembled WGS sequence"/>
</dbReference>
<keyword evidence="6" id="KW-1185">Reference proteome</keyword>
<dbReference type="STRING" id="1036808.A0A0C3D2J5"/>
<dbReference type="OrthoDB" id="2608216at2759"/>
<reference evidence="6" key="2">
    <citation type="submission" date="2015-01" db="EMBL/GenBank/DDBJ databases">
        <title>Evolutionary Origins and Diversification of the Mycorrhizal Mutualists.</title>
        <authorList>
            <consortium name="DOE Joint Genome Institute"/>
            <consortium name="Mycorrhizal Genomics Consortium"/>
            <person name="Kohler A."/>
            <person name="Kuo A."/>
            <person name="Nagy L.G."/>
            <person name="Floudas D."/>
            <person name="Copeland A."/>
            <person name="Barry K.W."/>
            <person name="Cichocki N."/>
            <person name="Veneault-Fourrey C."/>
            <person name="LaButti K."/>
            <person name="Lindquist E.A."/>
            <person name="Lipzen A."/>
            <person name="Lundell T."/>
            <person name="Morin E."/>
            <person name="Murat C."/>
            <person name="Riley R."/>
            <person name="Ohm R."/>
            <person name="Sun H."/>
            <person name="Tunlid A."/>
            <person name="Henrissat B."/>
            <person name="Grigoriev I.V."/>
            <person name="Hibbett D.S."/>
            <person name="Martin F."/>
        </authorList>
    </citation>
    <scope>NUCLEOTIDE SEQUENCE [LARGE SCALE GENOMIC DNA]</scope>
    <source>
        <strain evidence="6">Foug A</strain>
    </source>
</reference>
<dbReference type="SUPFAM" id="SSF52540">
    <property type="entry name" value="P-loop containing nucleoside triphosphate hydrolases"/>
    <property type="match status" value="1"/>
</dbReference>
<dbReference type="AlphaFoldDB" id="A0A0C3D2J5"/>
<dbReference type="InterPro" id="IPR001650">
    <property type="entry name" value="Helicase_C-like"/>
</dbReference>
<dbReference type="SMART" id="SM00490">
    <property type="entry name" value="HELICc"/>
    <property type="match status" value="1"/>
</dbReference>
<dbReference type="PANTHER" id="PTHR13710">
    <property type="entry name" value="DNA HELICASE RECQ FAMILY MEMBER"/>
    <property type="match status" value="1"/>
</dbReference>
<gene>
    <name evidence="5" type="ORF">SCLCIDRAFT_34396</name>
</gene>
<organism evidence="5 6">
    <name type="scientific">Scleroderma citrinum Foug A</name>
    <dbReference type="NCBI Taxonomy" id="1036808"/>
    <lineage>
        <taxon>Eukaryota</taxon>
        <taxon>Fungi</taxon>
        <taxon>Dikarya</taxon>
        <taxon>Basidiomycota</taxon>
        <taxon>Agaricomycotina</taxon>
        <taxon>Agaricomycetes</taxon>
        <taxon>Agaricomycetidae</taxon>
        <taxon>Boletales</taxon>
        <taxon>Sclerodermatineae</taxon>
        <taxon>Sclerodermataceae</taxon>
        <taxon>Scleroderma</taxon>
    </lineage>
</organism>
<dbReference type="PROSITE" id="PS51194">
    <property type="entry name" value="HELICASE_CTER"/>
    <property type="match status" value="1"/>
</dbReference>
<evidence type="ECO:0000256" key="2">
    <source>
        <dbReference type="ARBA" id="ARBA00034617"/>
    </source>
</evidence>
<evidence type="ECO:0000259" key="4">
    <source>
        <dbReference type="PROSITE" id="PS51194"/>
    </source>
</evidence>
<dbReference type="Gene3D" id="3.40.50.300">
    <property type="entry name" value="P-loop containing nucleotide triphosphate hydrolases"/>
    <property type="match status" value="1"/>
</dbReference>
<comment type="similarity">
    <text evidence="1">Belongs to the helicase family. RecQ subfamily.</text>
</comment>
<dbReference type="Pfam" id="PF00271">
    <property type="entry name" value="Helicase_C"/>
    <property type="match status" value="1"/>
</dbReference>
<dbReference type="EC" id="5.6.2.4" evidence="3"/>
<dbReference type="InterPro" id="IPR027417">
    <property type="entry name" value="P-loop_NTPase"/>
</dbReference>
<dbReference type="GO" id="GO:0009378">
    <property type="term" value="F:four-way junction helicase activity"/>
    <property type="evidence" value="ECO:0007669"/>
    <property type="project" value="TreeGrafter"/>
</dbReference>
<sequence length="309" mass="34554">MVLVSATLPPDIAAEVLSKYDLKENDFTMIRGPTDRPNLGLHMVEVQGTEPQALGQLQSLVIGLKDRLTDEERMLVLFGSHKRLKEFQDLTGHLIYSSGLTREEKNDNLGAWDAGHDQVLACTTAFAHGINQSHVRFVVIFFPPFDLMVNIQMAGRAGRDNKPSHVFFVKSREKPCNDKRVDDVVNTLGCKVEKMMLSMDGPEYAYDCLKHSEARRIRCDSCAPDQEIKNYALTCVANAIEKEKGQGFISTSAHSLVFDDEDSDAMFDKLDDDIFKELETLETNASSATVPPVSDIACCYNTTDLRNRK</sequence>
<accession>A0A0C3D2J5</accession>
<evidence type="ECO:0000256" key="3">
    <source>
        <dbReference type="ARBA" id="ARBA00034808"/>
    </source>
</evidence>
<dbReference type="GO" id="GO:0043138">
    <property type="term" value="F:3'-5' DNA helicase activity"/>
    <property type="evidence" value="ECO:0007669"/>
    <property type="project" value="UniProtKB-EC"/>
</dbReference>
<proteinExistence type="inferred from homology"/>
<comment type="catalytic activity">
    <reaction evidence="2">
        <text>Couples ATP hydrolysis with the unwinding of duplex DNA by translocating in the 3'-5' direction.</text>
        <dbReference type="EC" id="5.6.2.4"/>
    </reaction>
</comment>
<dbReference type="GO" id="GO:0005694">
    <property type="term" value="C:chromosome"/>
    <property type="evidence" value="ECO:0007669"/>
    <property type="project" value="TreeGrafter"/>
</dbReference>
<protein>
    <recommendedName>
        <fullName evidence="3">DNA 3'-5' helicase</fullName>
        <ecNumber evidence="3">5.6.2.4</ecNumber>
    </recommendedName>
</protein>
<dbReference type="HOGENOM" id="CLU_900660_0_0_1"/>
<dbReference type="PANTHER" id="PTHR13710:SF154">
    <property type="entry name" value="RECQ HELICASE, PUTATIVE (AFU_ORTHOLOGUE AFUA_6G14720)-RELATED"/>
    <property type="match status" value="1"/>
</dbReference>
<feature type="domain" description="Helicase C-terminal" evidence="4">
    <location>
        <begin position="56"/>
        <end position="203"/>
    </location>
</feature>
<evidence type="ECO:0000313" key="6">
    <source>
        <dbReference type="Proteomes" id="UP000053989"/>
    </source>
</evidence>
<evidence type="ECO:0000256" key="1">
    <source>
        <dbReference type="ARBA" id="ARBA00005446"/>
    </source>
</evidence>
<dbReference type="EMBL" id="KN822495">
    <property type="protein sequence ID" value="KIM50346.1"/>
    <property type="molecule type" value="Genomic_DNA"/>
</dbReference>